<comment type="similarity">
    <text evidence="1">Belongs to the CbxX/CfxQ family.</text>
</comment>
<dbReference type="InterPro" id="IPR041627">
    <property type="entry name" value="AAA_lid_6"/>
</dbReference>
<dbReference type="SMART" id="SM00382">
    <property type="entry name" value="AAA"/>
    <property type="match status" value="2"/>
</dbReference>
<reference evidence="5 6" key="1">
    <citation type="submission" date="2020-06" db="EMBL/GenBank/DDBJ databases">
        <title>Description of novel acetic acid bacteria.</title>
        <authorList>
            <person name="Sombolestani A."/>
        </authorList>
    </citation>
    <scope>NUCLEOTIDE SEQUENCE [LARGE SCALE GENOMIC DNA]</scope>
    <source>
        <strain evidence="5 6">LMG 27010</strain>
    </source>
</reference>
<dbReference type="PANTHER" id="PTHR43392">
    <property type="entry name" value="AAA-TYPE ATPASE FAMILY PROTEIN / ANKYRIN REPEAT FAMILY PROTEIN"/>
    <property type="match status" value="1"/>
</dbReference>
<dbReference type="GO" id="GO:0016887">
    <property type="term" value="F:ATP hydrolysis activity"/>
    <property type="evidence" value="ECO:0007669"/>
    <property type="project" value="InterPro"/>
</dbReference>
<dbReference type="InterPro" id="IPR000641">
    <property type="entry name" value="CbxX/CfxQ"/>
</dbReference>
<dbReference type="SUPFAM" id="SSF51126">
    <property type="entry name" value="Pectin lyase-like"/>
    <property type="match status" value="1"/>
</dbReference>
<evidence type="ECO:0000259" key="4">
    <source>
        <dbReference type="SMART" id="SM00382"/>
    </source>
</evidence>
<evidence type="ECO:0000256" key="2">
    <source>
        <dbReference type="ARBA" id="ARBA00022741"/>
    </source>
</evidence>
<dbReference type="CDD" id="cd00009">
    <property type="entry name" value="AAA"/>
    <property type="match status" value="2"/>
</dbReference>
<dbReference type="AlphaFoldDB" id="A0A850PBB1"/>
<dbReference type="PANTHER" id="PTHR43392:SF2">
    <property type="entry name" value="AAA-TYPE ATPASE FAMILY PROTEIN _ ANKYRIN REPEAT FAMILY PROTEIN"/>
    <property type="match status" value="1"/>
</dbReference>
<organism evidence="5 6">
    <name type="scientific">Ameyamaea chiangmaiensis</name>
    <dbReference type="NCBI Taxonomy" id="442969"/>
    <lineage>
        <taxon>Bacteria</taxon>
        <taxon>Pseudomonadati</taxon>
        <taxon>Pseudomonadota</taxon>
        <taxon>Alphaproteobacteria</taxon>
        <taxon>Acetobacterales</taxon>
        <taxon>Acetobacteraceae</taxon>
        <taxon>Ameyamaea</taxon>
    </lineage>
</organism>
<dbReference type="Pfam" id="PF00004">
    <property type="entry name" value="AAA"/>
    <property type="match status" value="2"/>
</dbReference>
<protein>
    <submittedName>
        <fullName evidence="5">AAA family ATPase</fullName>
    </submittedName>
</protein>
<keyword evidence="6" id="KW-1185">Reference proteome</keyword>
<dbReference type="Proteomes" id="UP000585665">
    <property type="component" value="Unassembled WGS sequence"/>
</dbReference>
<sequence>MTHWKVGRGLFSKRSIADIINQVQIGDTIHFSEGEHTVGEINLKSVNLVGAHADRTILRGIITLRGTCLVEKLATDGRITPMDAGTEILIRSCTLSSNGTNALNAKDSAHVRVIQCAVSGGGKTFPALVAASRSKLDLAECTVKNSRGASVWATGNSRIDMQSCHVDGATTNGLEVDEGSSLSAADSTFAGHTRSALWVHGESRVAFKTCVFEGCSPKENYSAARVEKQSTATFQQCTFRNNGKKHVSCFSGSTADIVDCTLAASGSSSIYNCTGSVKVLRSTITDSHSNAVSSDGGIVMLDDCTISGTLEKKPLVFAADKAQVGIRRSRLGPNASRAIDAQQGSVITIVDSTVQECAAPPLWMLRASLSATATTITMPGHDGDINSLIKVEGQLPAALRDCSVNGVAVPDGEVMDNVTTRKLDRLIGLSTVKAEVRQLADFAKVRRQREKAGLAASKTSLHLVFTGNPGTGKTTVARIVGSIYANLGLLKKGHVVEVDRAALVAEYIGQTAPKTLEKIEEALDGVLFIDEAYTLASKSERDFGREAIDTLLKAMEDKRDRIAVIVAGYTDPMRLFLQSNPGLESRFTRTIHFDDYTPDELALILGANFKDADMTLPAAAAAQAEKVIGDIWRNRGAHFGNARDMRRLFEQVVERQAQRVAALPNASRETLQTIVAEDFPPLNQDSTGDVETLLAELDAMTGLREVKAEMRKLVNLVRLNARRLRDGLDPLPVGLHMVFVGNPGTGKTTVARLLGRILMGLGLLRKGHVIETDRAGLVAGYIGQTAIKTRESIESALDGVLFIDEAYTLDGSAQNDFGQEAIDTLLKSMEDNRDRLAVIVAGYTGPMRTFIDTNPGLKSRFTRQVTFEDYTADEMVDIFRTMCGRQKLEVDDGALSGLAVLFARMHADRDGQFGNARDVRTVFERTIERQAERLVEDLEASTRLIVAADIPSI</sequence>
<dbReference type="InterPro" id="IPR027417">
    <property type="entry name" value="P-loop_NTPase"/>
</dbReference>
<dbReference type="Gene3D" id="2.160.20.10">
    <property type="entry name" value="Single-stranded right-handed beta-helix, Pectin lyase-like"/>
    <property type="match status" value="1"/>
</dbReference>
<dbReference type="InterPro" id="IPR012334">
    <property type="entry name" value="Pectin_lyas_fold"/>
</dbReference>
<accession>A0A850PBB1</accession>
<dbReference type="InterPro" id="IPR050773">
    <property type="entry name" value="CbxX/CfxQ_RuBisCO_ESX"/>
</dbReference>
<dbReference type="RefSeq" id="WP_176613195.1">
    <property type="nucleotide sequence ID" value="NZ_JABXXR010000032.1"/>
</dbReference>
<feature type="domain" description="AAA+ ATPase" evidence="4">
    <location>
        <begin position="733"/>
        <end position="871"/>
    </location>
</feature>
<evidence type="ECO:0000313" key="6">
    <source>
        <dbReference type="Proteomes" id="UP000585665"/>
    </source>
</evidence>
<dbReference type="SUPFAM" id="SSF52540">
    <property type="entry name" value="P-loop containing nucleoside triphosphate hydrolases"/>
    <property type="match status" value="2"/>
</dbReference>
<dbReference type="Pfam" id="PF13229">
    <property type="entry name" value="Beta_helix"/>
    <property type="match status" value="1"/>
</dbReference>
<dbReference type="InterPro" id="IPR003593">
    <property type="entry name" value="AAA+_ATPase"/>
</dbReference>
<dbReference type="PRINTS" id="PR00819">
    <property type="entry name" value="CBXCFQXSUPER"/>
</dbReference>
<dbReference type="InterPro" id="IPR011050">
    <property type="entry name" value="Pectin_lyase_fold/virulence"/>
</dbReference>
<feature type="domain" description="AAA+ ATPase" evidence="4">
    <location>
        <begin position="459"/>
        <end position="597"/>
    </location>
</feature>
<evidence type="ECO:0000256" key="1">
    <source>
        <dbReference type="ARBA" id="ARBA00010378"/>
    </source>
</evidence>
<dbReference type="FunFam" id="3.40.50.300:FF:000216">
    <property type="entry name" value="Type VII secretion ATPase EccA"/>
    <property type="match status" value="2"/>
</dbReference>
<dbReference type="InterPro" id="IPR003959">
    <property type="entry name" value="ATPase_AAA_core"/>
</dbReference>
<dbReference type="InterPro" id="IPR039448">
    <property type="entry name" value="Beta_helix"/>
</dbReference>
<keyword evidence="2" id="KW-0547">Nucleotide-binding</keyword>
<proteinExistence type="inferred from homology"/>
<dbReference type="Gene3D" id="3.40.50.300">
    <property type="entry name" value="P-loop containing nucleotide triphosphate hydrolases"/>
    <property type="match status" value="2"/>
</dbReference>
<dbReference type="Pfam" id="PF17866">
    <property type="entry name" value="AAA_lid_6"/>
    <property type="match status" value="2"/>
</dbReference>
<dbReference type="Gene3D" id="1.10.8.60">
    <property type="match status" value="2"/>
</dbReference>
<keyword evidence="3" id="KW-0067">ATP-binding</keyword>
<dbReference type="EMBL" id="JABXXR010000032">
    <property type="protein sequence ID" value="NVN40223.1"/>
    <property type="molecule type" value="Genomic_DNA"/>
</dbReference>
<name>A0A850PBB1_9PROT</name>
<gene>
    <name evidence="5" type="ORF">HUK82_06535</name>
</gene>
<comment type="caution">
    <text evidence="5">The sequence shown here is derived from an EMBL/GenBank/DDBJ whole genome shotgun (WGS) entry which is preliminary data.</text>
</comment>
<evidence type="ECO:0000256" key="3">
    <source>
        <dbReference type="ARBA" id="ARBA00022840"/>
    </source>
</evidence>
<evidence type="ECO:0000313" key="5">
    <source>
        <dbReference type="EMBL" id="NVN40223.1"/>
    </source>
</evidence>
<dbReference type="GO" id="GO:0005524">
    <property type="term" value="F:ATP binding"/>
    <property type="evidence" value="ECO:0007669"/>
    <property type="project" value="UniProtKB-KW"/>
</dbReference>